<dbReference type="EMBL" id="JAERQM010000002">
    <property type="protein sequence ID" value="MBU8543848.1"/>
    <property type="molecule type" value="Genomic_DNA"/>
</dbReference>
<dbReference type="SMART" id="SM00331">
    <property type="entry name" value="PP2C_SIG"/>
    <property type="match status" value="1"/>
</dbReference>
<dbReference type="RefSeq" id="WP_216874522.1">
    <property type="nucleotide sequence ID" value="NZ_JAERQM010000002.1"/>
</dbReference>
<proteinExistence type="predicted"/>
<feature type="region of interest" description="Disordered" evidence="1">
    <location>
        <begin position="1"/>
        <end position="22"/>
    </location>
</feature>
<dbReference type="Pfam" id="PF13672">
    <property type="entry name" value="PP2C_2"/>
    <property type="match status" value="1"/>
</dbReference>
<organism evidence="3 4">
    <name type="scientific">Falsiroseomonas oleicola</name>
    <dbReference type="NCBI Taxonomy" id="2801474"/>
    <lineage>
        <taxon>Bacteria</taxon>
        <taxon>Pseudomonadati</taxon>
        <taxon>Pseudomonadota</taxon>
        <taxon>Alphaproteobacteria</taxon>
        <taxon>Acetobacterales</taxon>
        <taxon>Roseomonadaceae</taxon>
        <taxon>Falsiroseomonas</taxon>
    </lineage>
</organism>
<reference evidence="3 4" key="1">
    <citation type="submission" date="2021-01" db="EMBL/GenBank/DDBJ databases">
        <title>Roseomonas sp. nov, a bacterium isolated from an oil production mixture in Yumen Oilfield.</title>
        <authorList>
            <person name="Wu D."/>
        </authorList>
    </citation>
    <scope>NUCLEOTIDE SEQUENCE [LARGE SCALE GENOMIC DNA]</scope>
    <source>
        <strain evidence="3 4">ROY-5-3</strain>
    </source>
</reference>
<sequence length="236" mass="24237">MSGSLTSQAATHPGTVRPRNEDAFVDRPDIGLWAVADGAGGHGAGDVASAAATAALQDLPPGFSAAEMLAQVRLRINAVHADLQRQAAEAGPGRIIATTIVVLLARGGHFACLWAGDSRIYLLRQGSFTRLTRDHSLVQDLVDQGLVAEAEAESHPQANVITRAVGAEGELTLDKTSARLAAGDVFLLCSDGLFKAVPEAEIGAMLAAGHGPDAILEVALANGARDNVTAVVVRAG</sequence>
<name>A0ABS6H7Y9_9PROT</name>
<gene>
    <name evidence="3" type="ORF">JJQ90_09025</name>
</gene>
<accession>A0ABS6H7Y9</accession>
<comment type="caution">
    <text evidence="3">The sequence shown here is derived from an EMBL/GenBank/DDBJ whole genome shotgun (WGS) entry which is preliminary data.</text>
</comment>
<dbReference type="InterPro" id="IPR001932">
    <property type="entry name" value="PPM-type_phosphatase-like_dom"/>
</dbReference>
<feature type="compositionally biased region" description="Polar residues" evidence="1">
    <location>
        <begin position="1"/>
        <end position="10"/>
    </location>
</feature>
<evidence type="ECO:0000313" key="4">
    <source>
        <dbReference type="Proteomes" id="UP000689967"/>
    </source>
</evidence>
<dbReference type="Proteomes" id="UP000689967">
    <property type="component" value="Unassembled WGS sequence"/>
</dbReference>
<feature type="domain" description="PPM-type phosphatase" evidence="2">
    <location>
        <begin position="6"/>
        <end position="235"/>
    </location>
</feature>
<dbReference type="SMART" id="SM00332">
    <property type="entry name" value="PP2Cc"/>
    <property type="match status" value="1"/>
</dbReference>
<evidence type="ECO:0000256" key="1">
    <source>
        <dbReference type="SAM" id="MobiDB-lite"/>
    </source>
</evidence>
<dbReference type="PROSITE" id="PS51746">
    <property type="entry name" value="PPM_2"/>
    <property type="match status" value="1"/>
</dbReference>
<protein>
    <submittedName>
        <fullName evidence="3">Serine/threonine-protein phosphatase</fullName>
    </submittedName>
</protein>
<dbReference type="CDD" id="cd00143">
    <property type="entry name" value="PP2Cc"/>
    <property type="match status" value="1"/>
</dbReference>
<keyword evidence="4" id="KW-1185">Reference proteome</keyword>
<evidence type="ECO:0000313" key="3">
    <source>
        <dbReference type="EMBL" id="MBU8543848.1"/>
    </source>
</evidence>
<evidence type="ECO:0000259" key="2">
    <source>
        <dbReference type="PROSITE" id="PS51746"/>
    </source>
</evidence>